<name>A0A9W6MS03_9HYPH</name>
<dbReference type="Proteomes" id="UP001143400">
    <property type="component" value="Unassembled WGS sequence"/>
</dbReference>
<comment type="caution">
    <text evidence="2">The sequence shown here is derived from an EMBL/GenBank/DDBJ whole genome shotgun (WGS) entry which is preliminary data.</text>
</comment>
<reference evidence="2" key="1">
    <citation type="journal article" date="2014" name="Int. J. Syst. Evol. Microbiol.">
        <title>Complete genome sequence of Corynebacterium casei LMG S-19264T (=DSM 44701T), isolated from a smear-ripened cheese.</title>
        <authorList>
            <consortium name="US DOE Joint Genome Institute (JGI-PGF)"/>
            <person name="Walter F."/>
            <person name="Albersmeier A."/>
            <person name="Kalinowski J."/>
            <person name="Ruckert C."/>
        </authorList>
    </citation>
    <scope>NUCLEOTIDE SEQUENCE</scope>
    <source>
        <strain evidence="2">VKM B-1606</strain>
    </source>
</reference>
<accession>A0A9W6MS03</accession>
<evidence type="ECO:0000313" key="2">
    <source>
        <dbReference type="EMBL" id="GLK55739.1"/>
    </source>
</evidence>
<feature type="region of interest" description="Disordered" evidence="1">
    <location>
        <begin position="1"/>
        <end position="43"/>
    </location>
</feature>
<dbReference type="AlphaFoldDB" id="A0A9W6MS03"/>
<reference evidence="2" key="2">
    <citation type="submission" date="2023-01" db="EMBL/GenBank/DDBJ databases">
        <authorList>
            <person name="Sun Q."/>
            <person name="Evtushenko L."/>
        </authorList>
    </citation>
    <scope>NUCLEOTIDE SEQUENCE</scope>
    <source>
        <strain evidence="2">VKM B-1606</strain>
    </source>
</reference>
<gene>
    <name evidence="2" type="ORF">GCM10008170_17580</name>
</gene>
<evidence type="ECO:0000313" key="3">
    <source>
        <dbReference type="Proteomes" id="UP001143400"/>
    </source>
</evidence>
<organism evidence="2 3">
    <name type="scientific">Methylopila capsulata</name>
    <dbReference type="NCBI Taxonomy" id="61654"/>
    <lineage>
        <taxon>Bacteria</taxon>
        <taxon>Pseudomonadati</taxon>
        <taxon>Pseudomonadota</taxon>
        <taxon>Alphaproteobacteria</taxon>
        <taxon>Hyphomicrobiales</taxon>
        <taxon>Methylopilaceae</taxon>
        <taxon>Methylopila</taxon>
    </lineage>
</organism>
<feature type="compositionally biased region" description="Basic and acidic residues" evidence="1">
    <location>
        <begin position="11"/>
        <end position="30"/>
    </location>
</feature>
<evidence type="ECO:0000256" key="1">
    <source>
        <dbReference type="SAM" id="MobiDB-lite"/>
    </source>
</evidence>
<sequence>MAEVGGGRRSAGRDERGGCESGFEPDRHDVLQNLRSPPPNAAAQAMVSVRDTAFYAGPDAALRGTASQRSDAQNRWMRLQASSSVSSAVA</sequence>
<proteinExistence type="predicted"/>
<dbReference type="EMBL" id="BSFF01000002">
    <property type="protein sequence ID" value="GLK55739.1"/>
    <property type="molecule type" value="Genomic_DNA"/>
</dbReference>
<protein>
    <submittedName>
        <fullName evidence="2">Uncharacterized protein</fullName>
    </submittedName>
</protein>